<dbReference type="GO" id="GO:0006782">
    <property type="term" value="P:protoporphyrinogen IX biosynthetic process"/>
    <property type="evidence" value="ECO:0007669"/>
    <property type="project" value="UniProtKB-UniRule"/>
</dbReference>
<comment type="cofactor">
    <cofactor evidence="13">
        <name>FAD</name>
        <dbReference type="ChEBI" id="CHEBI:57692"/>
    </cofactor>
    <text evidence="13">Binds 1 FAD per subunit.</text>
</comment>
<dbReference type="OrthoDB" id="438553at2759"/>
<comment type="catalytic activity">
    <reaction evidence="12 13">
        <text>protoporphyrinogen IX + 3 O2 = protoporphyrin IX + 3 H2O2</text>
        <dbReference type="Rhea" id="RHEA:25576"/>
        <dbReference type="ChEBI" id="CHEBI:15379"/>
        <dbReference type="ChEBI" id="CHEBI:16240"/>
        <dbReference type="ChEBI" id="CHEBI:57306"/>
        <dbReference type="ChEBI" id="CHEBI:57307"/>
        <dbReference type="EC" id="1.3.3.4"/>
    </reaction>
</comment>
<dbReference type="Pfam" id="PF01593">
    <property type="entry name" value="Amino_oxidase"/>
    <property type="match status" value="1"/>
</dbReference>
<evidence type="ECO:0000259" key="15">
    <source>
        <dbReference type="Pfam" id="PF01593"/>
    </source>
</evidence>
<dbReference type="AlphaFoldDB" id="C5MAZ7"/>
<evidence type="ECO:0000313" key="16">
    <source>
        <dbReference type="EMBL" id="EER32814.1"/>
    </source>
</evidence>
<keyword evidence="14" id="KW-1133">Transmembrane helix</keyword>
<dbReference type="EC" id="1.3.3.4" evidence="4 13"/>
<evidence type="ECO:0000256" key="5">
    <source>
        <dbReference type="ARBA" id="ARBA00022630"/>
    </source>
</evidence>
<evidence type="ECO:0000256" key="1">
    <source>
        <dbReference type="ARBA" id="ARBA00002600"/>
    </source>
</evidence>
<keyword evidence="14" id="KW-0472">Membrane</keyword>
<dbReference type="Proteomes" id="UP000002037">
    <property type="component" value="Unassembled WGS sequence"/>
</dbReference>
<gene>
    <name evidence="16" type="ORF">CTRG_03239</name>
</gene>
<keyword evidence="10 13" id="KW-0627">Porphyrin biosynthesis</keyword>
<name>C5MAZ7_CANTT</name>
<dbReference type="KEGG" id="ctp:CTRG_03239"/>
<evidence type="ECO:0000256" key="9">
    <source>
        <dbReference type="ARBA" id="ARBA00023133"/>
    </source>
</evidence>
<keyword evidence="9 13" id="KW-0350">Heme biosynthesis</keyword>
<keyword evidence="17" id="KW-1185">Reference proteome</keyword>
<dbReference type="eggNOG" id="KOG1276">
    <property type="taxonomic scope" value="Eukaryota"/>
</dbReference>
<evidence type="ECO:0000256" key="11">
    <source>
        <dbReference type="ARBA" id="ARBA00044160"/>
    </source>
</evidence>
<dbReference type="UniPathway" id="UPA00251">
    <property type="reaction ID" value="UER00324"/>
</dbReference>
<dbReference type="SUPFAM" id="SSF54373">
    <property type="entry name" value="FAD-linked reductases, C-terminal domain"/>
    <property type="match status" value="1"/>
</dbReference>
<dbReference type="InterPro" id="IPR050464">
    <property type="entry name" value="Zeta_carotene_desat/Oxidored"/>
</dbReference>
<dbReference type="InterPro" id="IPR036188">
    <property type="entry name" value="FAD/NAD-bd_sf"/>
</dbReference>
<evidence type="ECO:0000256" key="12">
    <source>
        <dbReference type="ARBA" id="ARBA00047554"/>
    </source>
</evidence>
<evidence type="ECO:0000313" key="17">
    <source>
        <dbReference type="Proteomes" id="UP000002037"/>
    </source>
</evidence>
<organism evidence="16 17">
    <name type="scientific">Candida tropicalis (strain ATCC MYA-3404 / T1)</name>
    <name type="common">Yeast</name>
    <dbReference type="NCBI Taxonomy" id="294747"/>
    <lineage>
        <taxon>Eukaryota</taxon>
        <taxon>Fungi</taxon>
        <taxon>Dikarya</taxon>
        <taxon>Ascomycota</taxon>
        <taxon>Saccharomycotina</taxon>
        <taxon>Pichiomycetes</taxon>
        <taxon>Debaryomycetaceae</taxon>
        <taxon>Candida/Lodderomyces clade</taxon>
        <taxon>Candida</taxon>
    </lineage>
</organism>
<keyword evidence="6 13" id="KW-0274">FAD</keyword>
<dbReference type="VEuPathDB" id="FungiDB:CTRG_03239"/>
<comment type="pathway">
    <text evidence="2 13">Porphyrin-containing compound metabolism; protoporphyrin-IX biosynthesis; protoporphyrin-IX from protoporphyrinogen-IX: step 1/1.</text>
</comment>
<keyword evidence="5 13" id="KW-0285">Flavoprotein</keyword>
<dbReference type="Gene3D" id="3.50.50.60">
    <property type="entry name" value="FAD/NAD(P)-binding domain"/>
    <property type="match status" value="1"/>
</dbReference>
<evidence type="ECO:0000256" key="4">
    <source>
        <dbReference type="ARBA" id="ARBA00012867"/>
    </source>
</evidence>
<dbReference type="InterPro" id="IPR002937">
    <property type="entry name" value="Amino_oxidase"/>
</dbReference>
<dbReference type="GO" id="GO:0005743">
    <property type="term" value="C:mitochondrial inner membrane"/>
    <property type="evidence" value="ECO:0007669"/>
    <property type="project" value="UniProtKB-SubCell"/>
</dbReference>
<evidence type="ECO:0000256" key="3">
    <source>
        <dbReference type="ARBA" id="ARBA00010551"/>
    </source>
</evidence>
<feature type="transmembrane region" description="Helical" evidence="14">
    <location>
        <begin position="12"/>
        <end position="29"/>
    </location>
</feature>
<dbReference type="RefSeq" id="XP_002548942.1">
    <property type="nucleotide sequence ID" value="XM_002548896.1"/>
</dbReference>
<evidence type="ECO:0000256" key="10">
    <source>
        <dbReference type="ARBA" id="ARBA00023244"/>
    </source>
</evidence>
<reference evidence="16 17" key="1">
    <citation type="journal article" date="2009" name="Nature">
        <title>Evolution of pathogenicity and sexual reproduction in eight Candida genomes.</title>
        <authorList>
            <person name="Butler G."/>
            <person name="Rasmussen M.D."/>
            <person name="Lin M.F."/>
            <person name="Santos M.A."/>
            <person name="Sakthikumar S."/>
            <person name="Munro C.A."/>
            <person name="Rheinbay E."/>
            <person name="Grabherr M."/>
            <person name="Forche A."/>
            <person name="Reedy J.L."/>
            <person name="Agrafioti I."/>
            <person name="Arnaud M.B."/>
            <person name="Bates S."/>
            <person name="Brown A.J."/>
            <person name="Brunke S."/>
            <person name="Costanzo M.C."/>
            <person name="Fitzpatrick D.A."/>
            <person name="de Groot P.W."/>
            <person name="Harris D."/>
            <person name="Hoyer L.L."/>
            <person name="Hube B."/>
            <person name="Klis F.M."/>
            <person name="Kodira C."/>
            <person name="Lennard N."/>
            <person name="Logue M.E."/>
            <person name="Martin R."/>
            <person name="Neiman A.M."/>
            <person name="Nikolaou E."/>
            <person name="Quail M.A."/>
            <person name="Quinn J."/>
            <person name="Santos M.C."/>
            <person name="Schmitzberger F.F."/>
            <person name="Sherlock G."/>
            <person name="Shah P."/>
            <person name="Silverstein K.A."/>
            <person name="Skrzypek M.S."/>
            <person name="Soll D."/>
            <person name="Staggs R."/>
            <person name="Stansfield I."/>
            <person name="Stumpf M.P."/>
            <person name="Sudbery P.E."/>
            <person name="Srikantha T."/>
            <person name="Zeng Q."/>
            <person name="Berman J."/>
            <person name="Berriman M."/>
            <person name="Heitman J."/>
            <person name="Gow N.A."/>
            <person name="Lorenz M.C."/>
            <person name="Birren B.W."/>
            <person name="Kellis M."/>
            <person name="Cuomo C.A."/>
        </authorList>
    </citation>
    <scope>NUCLEOTIDE SEQUENCE [LARGE SCALE GENOMIC DNA]</scope>
    <source>
        <strain evidence="17">ATCC MYA-3404 / T1</strain>
    </source>
</reference>
<dbReference type="GO" id="GO:0004729">
    <property type="term" value="F:oxygen-dependent protoporphyrinogen oxidase activity"/>
    <property type="evidence" value="ECO:0007669"/>
    <property type="project" value="UniProtKB-UniRule"/>
</dbReference>
<keyword evidence="7 13" id="KW-0560">Oxidoreductase</keyword>
<sequence length="533" mass="59050">MTLAKLPQNAKVAVLGAGVSGLTFTYFLSKYRPDIKFTIFEKQGRPGGWMFSPSLSIKDTHKSIVLEKGPRTLRGVKDGTLLMIDILRQLGQEAQVEVLSNKCTANKKYILDSSGEIVQVPDSVSTALNFAKNVKFVDGNMVFGVLKEPFIKPLKEDETIEQFFKRRLGSTVLTDNVLSAVVHGIYAGDVGKLSIKSILPFLKDAENQSGSIIKHIFKSISKSKSKPKSGEELSMELQEYEKSISPNAGLLDMQKKLKNYPMIKFHDGMEVFPKNLASYLVNNTNTNIVYNCSIDSVDPISGKVNGEQFDHIRSTINTHGLAKTLPPTNPLVPELKSIQYASIFLTNVYTKTPGLIPKGKQGFGFLCPRYRKISQNEDALLGTIYDSDVENNVEGLFTGVKPVVSANNKITIMMGGHYYTHWSIPSNGVNLSIVKKVLESKLKVDLSKFNIRVIKEGEPLELDNMKDDDLIISYNLHVNCIPQYNLGYQETKSNVDNIIKQDYKLSFGGTVFGEGLGVPDCVIGSFKDALQLK</sequence>
<proteinExistence type="inferred from homology"/>
<dbReference type="NCBIfam" id="TIGR00562">
    <property type="entry name" value="proto_IX_ox"/>
    <property type="match status" value="1"/>
</dbReference>
<dbReference type="SUPFAM" id="SSF51905">
    <property type="entry name" value="FAD/NAD(P)-binding domain"/>
    <property type="match status" value="1"/>
</dbReference>
<dbReference type="EMBL" id="GG692398">
    <property type="protein sequence ID" value="EER32814.1"/>
    <property type="molecule type" value="Genomic_DNA"/>
</dbReference>
<dbReference type="PANTHER" id="PTHR42923:SF3">
    <property type="entry name" value="PROTOPORPHYRINOGEN OXIDASE"/>
    <property type="match status" value="1"/>
</dbReference>
<dbReference type="HOGENOM" id="CLU_009629_1_2_1"/>
<dbReference type="InterPro" id="IPR004572">
    <property type="entry name" value="Protoporphyrinogen_oxidase"/>
</dbReference>
<evidence type="ECO:0000256" key="7">
    <source>
        <dbReference type="ARBA" id="ARBA00023002"/>
    </source>
</evidence>
<feature type="domain" description="Amine oxidase" evidence="15">
    <location>
        <begin position="20"/>
        <end position="350"/>
    </location>
</feature>
<dbReference type="PANTHER" id="PTHR42923">
    <property type="entry name" value="PROTOPORPHYRINOGEN OXIDASE"/>
    <property type="match status" value="1"/>
</dbReference>
<evidence type="ECO:0000256" key="6">
    <source>
        <dbReference type="ARBA" id="ARBA00022827"/>
    </source>
</evidence>
<dbReference type="FunFam" id="3.50.50.60:FF:000276">
    <property type="entry name" value="Protoporphyrinogen oxidase"/>
    <property type="match status" value="1"/>
</dbReference>
<dbReference type="GeneID" id="8295961"/>
<accession>C5MAZ7</accession>
<protein>
    <recommendedName>
        <fullName evidence="11 13">Protoporphyrinogen oxidase</fullName>
        <ecNumber evidence="4 13">1.3.3.4</ecNumber>
    </recommendedName>
</protein>
<comment type="subcellular location">
    <subcellularLocation>
        <location evidence="13">Mitochondrion inner membrane</location>
    </subcellularLocation>
</comment>
<comment type="function">
    <text evidence="1 13">Catalyzes the 6-electron oxidation of protoporphyrinogen-IX to form protoporphyrin-IX.</text>
</comment>
<evidence type="ECO:0000256" key="14">
    <source>
        <dbReference type="SAM" id="Phobius"/>
    </source>
</evidence>
<evidence type="ECO:0000256" key="2">
    <source>
        <dbReference type="ARBA" id="ARBA00005073"/>
    </source>
</evidence>
<keyword evidence="14" id="KW-0812">Transmembrane</keyword>
<comment type="similarity">
    <text evidence="3 13">Belongs to the protoporphyrinogen/coproporphyrinogen oxidase family. Protoporphyrinogen oxidase subfamily.</text>
</comment>
<dbReference type="STRING" id="294747.C5MAZ7"/>
<evidence type="ECO:0000256" key="8">
    <source>
        <dbReference type="ARBA" id="ARBA00023128"/>
    </source>
</evidence>
<keyword evidence="8" id="KW-0496">Mitochondrion</keyword>
<evidence type="ECO:0000256" key="13">
    <source>
        <dbReference type="RuleBase" id="RU367069"/>
    </source>
</evidence>